<organism evidence="4 5">
    <name type="scientific">Chryseobacterium arachidis</name>
    <dbReference type="NCBI Taxonomy" id="1416778"/>
    <lineage>
        <taxon>Bacteria</taxon>
        <taxon>Pseudomonadati</taxon>
        <taxon>Bacteroidota</taxon>
        <taxon>Flavobacteriia</taxon>
        <taxon>Flavobacteriales</taxon>
        <taxon>Weeksellaceae</taxon>
        <taxon>Chryseobacterium group</taxon>
        <taxon>Chryseobacterium</taxon>
    </lineage>
</organism>
<evidence type="ECO:0000259" key="3">
    <source>
        <dbReference type="Pfam" id="PF13439"/>
    </source>
</evidence>
<protein>
    <submittedName>
        <fullName evidence="4">Glycosyltransferase involved in cell wall bisynthesis</fullName>
    </submittedName>
</protein>
<dbReference type="RefSeq" id="WP_072964035.1">
    <property type="nucleotide sequence ID" value="NZ_FQUT01000021.1"/>
</dbReference>
<evidence type="ECO:0000259" key="2">
    <source>
        <dbReference type="Pfam" id="PF00534"/>
    </source>
</evidence>
<feature type="domain" description="Glycosyl transferase family 1" evidence="2">
    <location>
        <begin position="227"/>
        <end position="382"/>
    </location>
</feature>
<gene>
    <name evidence="4" type="ORF">SAMN05443633_12148</name>
</gene>
<dbReference type="SUPFAM" id="SSF53756">
    <property type="entry name" value="UDP-Glycosyltransferase/glycogen phosphorylase"/>
    <property type="match status" value="1"/>
</dbReference>
<dbReference type="Pfam" id="PF00534">
    <property type="entry name" value="Glycos_transf_1"/>
    <property type="match status" value="1"/>
</dbReference>
<dbReference type="OrthoDB" id="9768685at2"/>
<dbReference type="EMBL" id="FQUT01000021">
    <property type="protein sequence ID" value="SHG73528.1"/>
    <property type="molecule type" value="Genomic_DNA"/>
</dbReference>
<reference evidence="5" key="1">
    <citation type="submission" date="2016-11" db="EMBL/GenBank/DDBJ databases">
        <authorList>
            <person name="Varghese N."/>
            <person name="Submissions S."/>
        </authorList>
    </citation>
    <scope>NUCLEOTIDE SEQUENCE [LARGE SCALE GENOMIC DNA]</scope>
    <source>
        <strain evidence="5">DSM 27619</strain>
    </source>
</reference>
<evidence type="ECO:0000313" key="5">
    <source>
        <dbReference type="Proteomes" id="UP000184518"/>
    </source>
</evidence>
<dbReference type="InterPro" id="IPR001296">
    <property type="entry name" value="Glyco_trans_1"/>
</dbReference>
<dbReference type="PANTHER" id="PTHR46401">
    <property type="entry name" value="GLYCOSYLTRANSFERASE WBBK-RELATED"/>
    <property type="match status" value="1"/>
</dbReference>
<dbReference type="GO" id="GO:0009103">
    <property type="term" value="P:lipopolysaccharide biosynthetic process"/>
    <property type="evidence" value="ECO:0007669"/>
    <property type="project" value="TreeGrafter"/>
</dbReference>
<dbReference type="STRING" id="1416778.SAMN05443633_12148"/>
<name>A0A1M5M8H3_9FLAO</name>
<feature type="domain" description="Glycosyltransferase subfamily 4-like N-terminal" evidence="3">
    <location>
        <begin position="25"/>
        <end position="216"/>
    </location>
</feature>
<sequence>MKKILQINVASNFGSTGKIVKGIEKEIRNQGWESFVAYGRDSGQPDSEDIRIGNKIGNIFHVLYTRFTDKHGLCSKKATTDFLVKLDTIQPDIIHLHNIHGYYINYELLFTYIKKRNIPVVWTLHDCWSFTGHCVHFEYINCNKWKTECEKCPQINNYPKSFADNSKKNFLLKKVTFNMSEKLILVPVSQWLSDLVEKSFLKKNKSVVIYNGIDLQKFKIIDDFQDTLKKYNIQDCKYALAVASVWDFRKGLEEVYQLAELLSEDYKLVIVGLTQEQIKKLPKKIIGLQRTDNVEELVALYNGAQVFVNPTLEDTFPTTNLEAMACGTPVVTYKTGGSPESIDHKTGEVVEKKDIYSLLRATEKYLKNNKDASRQNCRSKAEELFNRDINFKEYINLYKQLFEKKI</sequence>
<dbReference type="GO" id="GO:0016757">
    <property type="term" value="F:glycosyltransferase activity"/>
    <property type="evidence" value="ECO:0007669"/>
    <property type="project" value="InterPro"/>
</dbReference>
<dbReference type="InterPro" id="IPR028098">
    <property type="entry name" value="Glyco_trans_4-like_N"/>
</dbReference>
<dbReference type="PANTHER" id="PTHR46401:SF2">
    <property type="entry name" value="GLYCOSYLTRANSFERASE WBBK-RELATED"/>
    <property type="match status" value="1"/>
</dbReference>
<evidence type="ECO:0000256" key="1">
    <source>
        <dbReference type="ARBA" id="ARBA00022679"/>
    </source>
</evidence>
<proteinExistence type="predicted"/>
<dbReference type="Proteomes" id="UP000184518">
    <property type="component" value="Unassembled WGS sequence"/>
</dbReference>
<keyword evidence="5" id="KW-1185">Reference proteome</keyword>
<evidence type="ECO:0000313" key="4">
    <source>
        <dbReference type="EMBL" id="SHG73528.1"/>
    </source>
</evidence>
<dbReference type="Gene3D" id="3.40.50.2000">
    <property type="entry name" value="Glycogen Phosphorylase B"/>
    <property type="match status" value="2"/>
</dbReference>
<dbReference type="AlphaFoldDB" id="A0A1M5M8H3"/>
<keyword evidence="1 4" id="KW-0808">Transferase</keyword>
<dbReference type="Pfam" id="PF13439">
    <property type="entry name" value="Glyco_transf_4"/>
    <property type="match status" value="1"/>
</dbReference>
<accession>A0A1M5M8H3</accession>